<feature type="non-terminal residue" evidence="2">
    <location>
        <position position="225"/>
    </location>
</feature>
<feature type="non-terminal residue" evidence="2">
    <location>
        <position position="1"/>
    </location>
</feature>
<dbReference type="EMBL" id="MU032346">
    <property type="protein sequence ID" value="KAF3767172.1"/>
    <property type="molecule type" value="Genomic_DNA"/>
</dbReference>
<name>A0A9P4Y6B4_CRYP1</name>
<dbReference type="GeneID" id="63833039"/>
<evidence type="ECO:0000259" key="1">
    <source>
        <dbReference type="Pfam" id="PF25545"/>
    </source>
</evidence>
<dbReference type="AlphaFoldDB" id="A0A9P4Y6B4"/>
<sequence length="225" mass="24967">VHGAGNEATLTGTITSHLLKDTWGDRGYNASFNRRFTALPKDVGFNKGLSPPQPDYVQGLEKAAFRPLQVDRQISGAVLYDGDPRSMVLPHVAGEMKGPDGNMNTATIQSAYSGAALVYARNQALSLVGNPDPAGHAEIRTFTTDGHRIDFFAHYAAPSEWDGTPEYHQYRYASTLLTGTYEGYKDGRKNLRNMQDHARDQSYALRDQIREYCKQRRGANQPITE</sequence>
<comment type="caution">
    <text evidence="2">The sequence shown here is derived from an EMBL/GenBank/DDBJ whole genome shotgun (WGS) entry which is preliminary data.</text>
</comment>
<dbReference type="OrthoDB" id="4585987at2759"/>
<organism evidence="2 3">
    <name type="scientific">Cryphonectria parasitica (strain ATCC 38755 / EP155)</name>
    <dbReference type="NCBI Taxonomy" id="660469"/>
    <lineage>
        <taxon>Eukaryota</taxon>
        <taxon>Fungi</taxon>
        <taxon>Dikarya</taxon>
        <taxon>Ascomycota</taxon>
        <taxon>Pezizomycotina</taxon>
        <taxon>Sordariomycetes</taxon>
        <taxon>Sordariomycetidae</taxon>
        <taxon>Diaporthales</taxon>
        <taxon>Cryphonectriaceae</taxon>
        <taxon>Cryphonectria-Endothia species complex</taxon>
        <taxon>Cryphonectria</taxon>
    </lineage>
</organism>
<evidence type="ECO:0000313" key="3">
    <source>
        <dbReference type="Proteomes" id="UP000803844"/>
    </source>
</evidence>
<accession>A0A9P4Y6B4</accession>
<dbReference type="Proteomes" id="UP000803844">
    <property type="component" value="Unassembled WGS sequence"/>
</dbReference>
<proteinExistence type="predicted"/>
<gene>
    <name evidence="2" type="ORF">M406DRAFT_232583</name>
</gene>
<protein>
    <recommendedName>
        <fullName evidence="1">DUF7924 domain-containing protein</fullName>
    </recommendedName>
</protein>
<keyword evidence="3" id="KW-1185">Reference proteome</keyword>
<evidence type="ECO:0000313" key="2">
    <source>
        <dbReference type="EMBL" id="KAF3767172.1"/>
    </source>
</evidence>
<dbReference type="RefSeq" id="XP_040778133.1">
    <property type="nucleotide sequence ID" value="XM_040915910.1"/>
</dbReference>
<dbReference type="Pfam" id="PF25545">
    <property type="entry name" value="DUF7924"/>
    <property type="match status" value="1"/>
</dbReference>
<dbReference type="InterPro" id="IPR057684">
    <property type="entry name" value="DUF7924"/>
</dbReference>
<reference evidence="2" key="1">
    <citation type="journal article" date="2020" name="Phytopathology">
        <title>Genome sequence of the chestnut blight fungus Cryphonectria parasitica EP155: A fundamental resource for an archetypical invasive plant pathogen.</title>
        <authorList>
            <person name="Crouch J.A."/>
            <person name="Dawe A."/>
            <person name="Aerts A."/>
            <person name="Barry K."/>
            <person name="Churchill A.C.L."/>
            <person name="Grimwood J."/>
            <person name="Hillman B."/>
            <person name="Milgroom M.G."/>
            <person name="Pangilinan J."/>
            <person name="Smith M."/>
            <person name="Salamov A."/>
            <person name="Schmutz J."/>
            <person name="Yadav J."/>
            <person name="Grigoriev I.V."/>
            <person name="Nuss D."/>
        </authorList>
    </citation>
    <scope>NUCLEOTIDE SEQUENCE</scope>
    <source>
        <strain evidence="2">EP155</strain>
    </source>
</reference>
<feature type="domain" description="DUF7924" evidence="1">
    <location>
        <begin position="50"/>
        <end position="179"/>
    </location>
</feature>